<feature type="transmembrane region" description="Helical" evidence="6">
    <location>
        <begin position="205"/>
        <end position="224"/>
    </location>
</feature>
<dbReference type="SUPFAM" id="SSF48317">
    <property type="entry name" value="Acid phosphatase/Vanadium-dependent haloperoxidase"/>
    <property type="match status" value="1"/>
</dbReference>
<feature type="transmembrane region" description="Helical" evidence="6">
    <location>
        <begin position="180"/>
        <end position="199"/>
    </location>
</feature>
<dbReference type="GO" id="GO:0005886">
    <property type="term" value="C:plasma membrane"/>
    <property type="evidence" value="ECO:0007669"/>
    <property type="project" value="TreeGrafter"/>
</dbReference>
<dbReference type="GO" id="GO:0006644">
    <property type="term" value="P:phospholipid metabolic process"/>
    <property type="evidence" value="ECO:0007669"/>
    <property type="project" value="InterPro"/>
</dbReference>
<feature type="signal peptide" evidence="7">
    <location>
        <begin position="1"/>
        <end position="15"/>
    </location>
</feature>
<keyword evidence="5 6" id="KW-0472">Membrane</keyword>
<organism evidence="9">
    <name type="scientific">Rhodnius neglectus</name>
    <dbReference type="NCBI Taxonomy" id="72488"/>
    <lineage>
        <taxon>Eukaryota</taxon>
        <taxon>Metazoa</taxon>
        <taxon>Ecdysozoa</taxon>
        <taxon>Arthropoda</taxon>
        <taxon>Hexapoda</taxon>
        <taxon>Insecta</taxon>
        <taxon>Pterygota</taxon>
        <taxon>Neoptera</taxon>
        <taxon>Paraneoptera</taxon>
        <taxon>Hemiptera</taxon>
        <taxon>Heteroptera</taxon>
        <taxon>Panheteroptera</taxon>
        <taxon>Cimicomorpha</taxon>
        <taxon>Reduviidae</taxon>
        <taxon>Triatominae</taxon>
        <taxon>Rhodnius</taxon>
    </lineage>
</organism>
<keyword evidence="4 6" id="KW-1133">Transmembrane helix</keyword>
<reference evidence="9" key="1">
    <citation type="journal article" date="2016" name="PLoS Negl. Trop. Dis.">
        <title>A Deep Insight into the Sialome of Rhodnius neglectus, a Vector of Chagas Disease.</title>
        <authorList>
            <person name="Santiago P.B."/>
            <person name="Assumpcao T.C."/>
            <person name="Araujo C.N."/>
            <person name="Bastos I.M."/>
            <person name="Neves D."/>
            <person name="Silva I.G."/>
            <person name="Charneau S."/>
            <person name="Queiroz R.M."/>
            <person name="Raiol T."/>
            <person name="Oliveira J.V."/>
            <person name="Sousa M.V."/>
            <person name="Calvo E."/>
            <person name="Ribeiro J.M."/>
            <person name="Santana J.M."/>
        </authorList>
    </citation>
    <scope>NUCLEOTIDE SEQUENCE</scope>
    <source>
        <tissue evidence="9">Salivary glands</tissue>
    </source>
</reference>
<keyword evidence="3 6" id="KW-0812">Transmembrane</keyword>
<accession>A0A0P4VTC9</accession>
<dbReference type="InterPro" id="IPR043216">
    <property type="entry name" value="PAP-like"/>
</dbReference>
<sequence length="324" mass="36585">ILCLILLVECGIVPALSPLGFRCSDPKLSYKYRGDTISPRVLIIVTISLPLFVVMTTEWWGRKNKSSHSDNRSWWRQALIWYRDFLSGLLFVLTVTVLIKGIVGEPRPHFLDTCKPKEAINCTNEFISKFECANENISAYYIQDASKSFPSGHASFSFYLFVFIAWFLQKRLDDVRPSVIVWLQTLALSWALGCSLSRLTDHRHHWWDILAGAFIGSAVAICSIKSFSFGFKTKEKECINSSDTFQEKSAGSLVFISQEETSDTSMKWLISNIDRPPNAEISPFMALECSRRLEELAAVEDVLLVCEPGRIGIGSNTEMKSASR</sequence>
<evidence type="ECO:0000256" key="2">
    <source>
        <dbReference type="ARBA" id="ARBA00008816"/>
    </source>
</evidence>
<dbReference type="GO" id="GO:0008195">
    <property type="term" value="F:phosphatidate phosphatase activity"/>
    <property type="evidence" value="ECO:0007669"/>
    <property type="project" value="TreeGrafter"/>
</dbReference>
<evidence type="ECO:0000256" key="6">
    <source>
        <dbReference type="SAM" id="Phobius"/>
    </source>
</evidence>
<comment type="subcellular location">
    <subcellularLocation>
        <location evidence="1">Membrane</location>
        <topology evidence="1">Multi-pass membrane protein</topology>
    </subcellularLocation>
</comment>
<dbReference type="GO" id="GO:0046839">
    <property type="term" value="P:phospholipid dephosphorylation"/>
    <property type="evidence" value="ECO:0007669"/>
    <property type="project" value="TreeGrafter"/>
</dbReference>
<proteinExistence type="evidence at transcript level"/>
<dbReference type="PANTHER" id="PTHR10165">
    <property type="entry name" value="LIPID PHOSPHATE PHOSPHATASE"/>
    <property type="match status" value="1"/>
</dbReference>
<comment type="similarity">
    <text evidence="2">Belongs to the PA-phosphatase related phosphoesterase family.</text>
</comment>
<evidence type="ECO:0000256" key="7">
    <source>
        <dbReference type="SAM" id="SignalP"/>
    </source>
</evidence>
<evidence type="ECO:0000256" key="4">
    <source>
        <dbReference type="ARBA" id="ARBA00022989"/>
    </source>
</evidence>
<dbReference type="AlphaFoldDB" id="A0A0P4VTC9"/>
<evidence type="ECO:0000313" key="9">
    <source>
        <dbReference type="EMBL" id="JAI53151.1"/>
    </source>
</evidence>
<evidence type="ECO:0000256" key="3">
    <source>
        <dbReference type="ARBA" id="ARBA00022692"/>
    </source>
</evidence>
<dbReference type="Gene3D" id="1.20.144.10">
    <property type="entry name" value="Phosphatidic acid phosphatase type 2/haloperoxidase"/>
    <property type="match status" value="1"/>
</dbReference>
<feature type="chain" id="PRO_5013288970" evidence="7">
    <location>
        <begin position="16"/>
        <end position="324"/>
    </location>
</feature>
<dbReference type="GO" id="GO:0007165">
    <property type="term" value="P:signal transduction"/>
    <property type="evidence" value="ECO:0007669"/>
    <property type="project" value="TreeGrafter"/>
</dbReference>
<feature type="non-terminal residue" evidence="9">
    <location>
        <position position="1"/>
    </location>
</feature>
<evidence type="ECO:0000256" key="1">
    <source>
        <dbReference type="ARBA" id="ARBA00004141"/>
    </source>
</evidence>
<protein>
    <submittedName>
        <fullName evidence="9">Putative lipid phosphate phosphatase</fullName>
    </submittedName>
</protein>
<evidence type="ECO:0000256" key="5">
    <source>
        <dbReference type="ARBA" id="ARBA00023136"/>
    </source>
</evidence>
<evidence type="ECO:0000259" key="8">
    <source>
        <dbReference type="SMART" id="SM00014"/>
    </source>
</evidence>
<name>A0A0P4VTC9_9HEMI</name>
<dbReference type="SMART" id="SM00014">
    <property type="entry name" value="acidPPc"/>
    <property type="match status" value="1"/>
</dbReference>
<keyword evidence="7" id="KW-0732">Signal</keyword>
<feature type="transmembrane region" description="Helical" evidence="6">
    <location>
        <begin position="41"/>
        <end position="60"/>
    </location>
</feature>
<dbReference type="InterPro" id="IPR000326">
    <property type="entry name" value="PAP2/HPO"/>
</dbReference>
<feature type="domain" description="Phosphatidic acid phosphatase type 2/haloperoxidase" evidence="8">
    <location>
        <begin position="82"/>
        <end position="224"/>
    </location>
</feature>
<dbReference type="PANTHER" id="PTHR10165:SF103">
    <property type="entry name" value="PHOSPHOLIPID PHOSPHATASE HOMOLOG 1.2 HOMOLOG"/>
    <property type="match status" value="1"/>
</dbReference>
<feature type="transmembrane region" description="Helical" evidence="6">
    <location>
        <begin position="149"/>
        <end position="168"/>
    </location>
</feature>
<dbReference type="EMBL" id="GDKW01003444">
    <property type="protein sequence ID" value="JAI53151.1"/>
    <property type="molecule type" value="mRNA"/>
</dbReference>
<dbReference type="InterPro" id="IPR036938">
    <property type="entry name" value="PAP2/HPO_sf"/>
</dbReference>
<dbReference type="CDD" id="cd03384">
    <property type="entry name" value="PAP2_wunen"/>
    <property type="match status" value="1"/>
</dbReference>
<dbReference type="Pfam" id="PF01569">
    <property type="entry name" value="PAP2"/>
    <property type="match status" value="1"/>
</dbReference>
<feature type="transmembrane region" description="Helical" evidence="6">
    <location>
        <begin position="81"/>
        <end position="103"/>
    </location>
</feature>